<evidence type="ECO:0000256" key="1">
    <source>
        <dbReference type="ARBA" id="ARBA00008950"/>
    </source>
</evidence>
<keyword evidence="5" id="KW-1185">Reference proteome</keyword>
<dbReference type="InterPro" id="IPR053193">
    <property type="entry name" value="MetalloPDE_YfcE-like"/>
</dbReference>
<dbReference type="InterPro" id="IPR029052">
    <property type="entry name" value="Metallo-depent_PP-like"/>
</dbReference>
<evidence type="ECO:0000313" key="4">
    <source>
        <dbReference type="EMBL" id="MBY0756216.1"/>
    </source>
</evidence>
<dbReference type="RefSeq" id="WP_221861484.1">
    <property type="nucleotide sequence ID" value="NZ_JAIKTU010000009.1"/>
</dbReference>
<dbReference type="InterPro" id="IPR024654">
    <property type="entry name" value="Calcineurin-like_PHP_lpxH"/>
</dbReference>
<evidence type="ECO:0000313" key="5">
    <source>
        <dbReference type="Proteomes" id="UP001299068"/>
    </source>
</evidence>
<comment type="cofactor">
    <cofactor evidence="2">
        <name>a divalent metal cation</name>
        <dbReference type="ChEBI" id="CHEBI:60240"/>
    </cofactor>
</comment>
<protein>
    <recommendedName>
        <fullName evidence="2">Phosphoesterase</fullName>
        <ecNumber evidence="2">3.1.4.-</ecNumber>
    </recommendedName>
</protein>
<comment type="caution">
    <text evidence="4">The sequence shown here is derived from an EMBL/GenBank/DDBJ whole genome shotgun (WGS) entry which is preliminary data.</text>
</comment>
<dbReference type="EMBL" id="JAIKTU010000009">
    <property type="protein sequence ID" value="MBY0756216.1"/>
    <property type="molecule type" value="Genomic_DNA"/>
</dbReference>
<dbReference type="InterPro" id="IPR000979">
    <property type="entry name" value="Phosphodiesterase_MJ0936/Vps29"/>
</dbReference>
<evidence type="ECO:0000259" key="3">
    <source>
        <dbReference type="Pfam" id="PF12850"/>
    </source>
</evidence>
<proteinExistence type="inferred from homology"/>
<dbReference type="NCBIfam" id="TIGR00040">
    <property type="entry name" value="yfcE"/>
    <property type="match status" value="1"/>
</dbReference>
<dbReference type="Proteomes" id="UP001299068">
    <property type="component" value="Unassembled WGS sequence"/>
</dbReference>
<dbReference type="PIRSF" id="PIRSF000883">
    <property type="entry name" value="Pesterase_MJ0912"/>
    <property type="match status" value="1"/>
</dbReference>
<dbReference type="SUPFAM" id="SSF56300">
    <property type="entry name" value="Metallo-dependent phosphatases"/>
    <property type="match status" value="1"/>
</dbReference>
<name>A0ABS7KZH6_CLOSR</name>
<dbReference type="Pfam" id="PF12850">
    <property type="entry name" value="Metallophos_2"/>
    <property type="match status" value="1"/>
</dbReference>
<comment type="similarity">
    <text evidence="1 2">Belongs to the metallophosphoesterase superfamily. YfcE family.</text>
</comment>
<dbReference type="InterPro" id="IPR011152">
    <property type="entry name" value="Pesterase_MJ0912"/>
</dbReference>
<feature type="domain" description="Calcineurin-like phosphoesterase" evidence="3">
    <location>
        <begin position="1"/>
        <end position="176"/>
    </location>
</feature>
<dbReference type="EC" id="3.1.4.-" evidence="2"/>
<keyword evidence="2" id="KW-0479">Metal-binding</keyword>
<gene>
    <name evidence="4" type="ORF">K5V21_12245</name>
</gene>
<reference evidence="4 5" key="1">
    <citation type="journal article" date="2021" name="Cell Host Microbe">
        <title>in vivo commensal control of Clostridioides difficile virulence.</title>
        <authorList>
            <person name="Girinathan B.P."/>
            <person name="Dibenedetto N."/>
            <person name="Worley J.N."/>
            <person name="Peltier J."/>
            <person name="Arrieta-Ortiz M.L."/>
            <person name="Rupa Christinal Immanuel S."/>
            <person name="Lavin R."/>
            <person name="Delaney M.L."/>
            <person name="Cummins C."/>
            <person name="Hoffmann M."/>
            <person name="Luo Y."/>
            <person name="Gonzalez-Escalona N."/>
            <person name="Allard M."/>
            <person name="Onderdonk A.B."/>
            <person name="Gerber G.K."/>
            <person name="Sonenshein A.L."/>
            <person name="Baliga N."/>
            <person name="Dupuy B."/>
            <person name="Bry L."/>
        </authorList>
    </citation>
    <scope>NUCLEOTIDE SEQUENCE [LARGE SCALE GENOMIC DNA]</scope>
    <source>
        <strain evidence="4 5">DSM 599</strain>
    </source>
</reference>
<accession>A0ABS7KZH6</accession>
<dbReference type="Gene3D" id="3.60.21.10">
    <property type="match status" value="1"/>
</dbReference>
<evidence type="ECO:0000256" key="2">
    <source>
        <dbReference type="RuleBase" id="RU362039"/>
    </source>
</evidence>
<organism evidence="4 5">
    <name type="scientific">Clostridium sardiniense</name>
    <name type="common">Clostridium absonum</name>
    <dbReference type="NCBI Taxonomy" id="29369"/>
    <lineage>
        <taxon>Bacteria</taxon>
        <taxon>Bacillati</taxon>
        <taxon>Bacillota</taxon>
        <taxon>Clostridia</taxon>
        <taxon>Eubacteriales</taxon>
        <taxon>Clostridiaceae</taxon>
        <taxon>Clostridium</taxon>
    </lineage>
</organism>
<dbReference type="PANTHER" id="PTHR43165">
    <property type="entry name" value="METALLOPHOSPHOESTERASE"/>
    <property type="match status" value="1"/>
</dbReference>
<dbReference type="PANTHER" id="PTHR43165:SF1">
    <property type="entry name" value="PHOSPHODIESTERASE MJ0936"/>
    <property type="match status" value="1"/>
</dbReference>
<sequence length="192" mass="22500">MRVAIISDLHGNLKALDYFINYIEKNKINIVLNLGDILGGLRPIEVIRIIKNDERFINVCGNHDEDLVFLDDELSNDEKIWLRNIPKSRVINLYNKKFLMVHSRKNNNRDIPILYTGESIEKFLMDYEGDFEYVLFGHTHYQCLLSFYEGKVLINPGSLGLSYDNKISFAIININKNEFNIEFKKIDYESED</sequence>